<sequence length="259" mass="28893">VILLWIITGSKRDAHLYNTKQTQIFRITLLKEETEVTLFDGISKYYLCLNITSHKAVSVNKNIKCGLESDKELLALRTDYTILLEPGEEWQLPKIRAVDRKAFSIKGINFQYKISFTPPTSAANNEDILAHIKEQGTSKWRSGFPAAVSPGIATDVISENSILHQDHCSNALLAANVGVIVLVVLVAILFFALIFTCIYFKKALQSKLASDNSVVHAPGADNNPDVNEQMYLDPLPRPASVHLYEEINEELAQNQNIRA</sequence>
<dbReference type="AlphaFoldDB" id="A0AAV2QA53"/>
<evidence type="ECO:0000313" key="3">
    <source>
        <dbReference type="Proteomes" id="UP001497623"/>
    </source>
</evidence>
<feature type="non-terminal residue" evidence="2">
    <location>
        <position position="1"/>
    </location>
</feature>
<accession>A0AAV2QA53</accession>
<comment type="caution">
    <text evidence="2">The sequence shown here is derived from an EMBL/GenBank/DDBJ whole genome shotgun (WGS) entry which is preliminary data.</text>
</comment>
<organism evidence="2 3">
    <name type="scientific">Meganyctiphanes norvegica</name>
    <name type="common">Northern krill</name>
    <name type="synonym">Thysanopoda norvegica</name>
    <dbReference type="NCBI Taxonomy" id="48144"/>
    <lineage>
        <taxon>Eukaryota</taxon>
        <taxon>Metazoa</taxon>
        <taxon>Ecdysozoa</taxon>
        <taxon>Arthropoda</taxon>
        <taxon>Crustacea</taxon>
        <taxon>Multicrustacea</taxon>
        <taxon>Malacostraca</taxon>
        <taxon>Eumalacostraca</taxon>
        <taxon>Eucarida</taxon>
        <taxon>Euphausiacea</taxon>
        <taxon>Euphausiidae</taxon>
        <taxon>Meganyctiphanes</taxon>
    </lineage>
</organism>
<gene>
    <name evidence="2" type="ORF">MNOR_LOCUS10012</name>
</gene>
<protein>
    <submittedName>
        <fullName evidence="2">Uncharacterized protein</fullName>
    </submittedName>
</protein>
<feature type="transmembrane region" description="Helical" evidence="1">
    <location>
        <begin position="171"/>
        <end position="200"/>
    </location>
</feature>
<name>A0AAV2QA53_MEGNR</name>
<evidence type="ECO:0000256" key="1">
    <source>
        <dbReference type="SAM" id="Phobius"/>
    </source>
</evidence>
<evidence type="ECO:0000313" key="2">
    <source>
        <dbReference type="EMBL" id="CAL4075942.1"/>
    </source>
</evidence>
<keyword evidence="1" id="KW-0472">Membrane</keyword>
<keyword evidence="3" id="KW-1185">Reference proteome</keyword>
<dbReference type="Proteomes" id="UP001497623">
    <property type="component" value="Unassembled WGS sequence"/>
</dbReference>
<keyword evidence="1" id="KW-0812">Transmembrane</keyword>
<reference evidence="2 3" key="1">
    <citation type="submission" date="2024-05" db="EMBL/GenBank/DDBJ databases">
        <authorList>
            <person name="Wallberg A."/>
        </authorList>
    </citation>
    <scope>NUCLEOTIDE SEQUENCE [LARGE SCALE GENOMIC DNA]</scope>
</reference>
<proteinExistence type="predicted"/>
<keyword evidence="1" id="KW-1133">Transmembrane helix</keyword>
<dbReference type="EMBL" id="CAXKWB010004961">
    <property type="protein sequence ID" value="CAL4075942.1"/>
    <property type="molecule type" value="Genomic_DNA"/>
</dbReference>